<evidence type="ECO:0000313" key="1">
    <source>
        <dbReference type="EMBL" id="GLO64225.1"/>
    </source>
</evidence>
<evidence type="ECO:0000313" key="2">
    <source>
        <dbReference type="Proteomes" id="UP001275436"/>
    </source>
</evidence>
<organism evidence="1 2">
    <name type="scientific">Oceanobacillus kimchii</name>
    <dbReference type="NCBI Taxonomy" id="746691"/>
    <lineage>
        <taxon>Bacteria</taxon>
        <taxon>Bacillati</taxon>
        <taxon>Bacillota</taxon>
        <taxon>Bacilli</taxon>
        <taxon>Bacillales</taxon>
        <taxon>Bacillaceae</taxon>
        <taxon>Oceanobacillus</taxon>
    </lineage>
</organism>
<keyword evidence="2" id="KW-1185">Reference proteome</keyword>
<dbReference type="Pfam" id="PF14175">
    <property type="entry name" value="YaaC"/>
    <property type="match status" value="1"/>
</dbReference>
<comment type="caution">
    <text evidence="1">The sequence shown here is derived from an EMBL/GenBank/DDBJ whole genome shotgun (WGS) entry which is preliminary data.</text>
</comment>
<dbReference type="RefSeq" id="WP_017798771.1">
    <property type="nucleotide sequence ID" value="NZ_BSKO01000001.1"/>
</dbReference>
<dbReference type="InterPro" id="IPR026988">
    <property type="entry name" value="YaaC-like"/>
</dbReference>
<dbReference type="Proteomes" id="UP001275436">
    <property type="component" value="Unassembled WGS sequence"/>
</dbReference>
<gene>
    <name evidence="1" type="ORF">MACH08_00090</name>
</gene>
<accession>A0ABQ5TGF8</accession>
<name>A0ABQ5TGF8_9BACI</name>
<dbReference type="EMBL" id="BSKO01000001">
    <property type="protein sequence ID" value="GLO64225.1"/>
    <property type="molecule type" value="Genomic_DNA"/>
</dbReference>
<sequence length="318" mass="37863">MMETNQLFTHLSAQENAQSFLHKCYQNIDGQTKKSYQNGTTFMHYIQHGIQFYKSGEESSPIVRPVLYFYGMVHLLKGWLLTKRADYPESTALLAHGVTSRKRKRKDYQFFDDEVKIQQQGLFPYFAKHMYHFNPFPLEKATMRLLLANIPELHVLWNYQQRKTLIDIGEINSDQLLFPTSILDRFHLTRNAFVQRIQPFLPPIKRVSEQTTLFRIDLREGIMQANGPFFVHMDNQRLYFPASRDIYFPYSEIIVHYLILYNLSMLCRYETEWWGELMVSKADSAYPMIDHFLEITRRKIPYLIEKELHSIYSACNEK</sequence>
<reference evidence="1 2" key="1">
    <citation type="submission" date="2023-02" db="EMBL/GenBank/DDBJ databases">
        <title>Oceanobacillus kimchii IFOP_LL358 isolated form Alexandrium catenella lab strain.</title>
        <authorList>
            <person name="Gajardo G."/>
            <person name="Ueki S."/>
            <person name="Maruyama F."/>
        </authorList>
    </citation>
    <scope>NUCLEOTIDE SEQUENCE [LARGE SCALE GENOMIC DNA]</scope>
    <source>
        <strain evidence="1 2">IFOP_LL358</strain>
    </source>
</reference>
<evidence type="ECO:0008006" key="3">
    <source>
        <dbReference type="Google" id="ProtNLM"/>
    </source>
</evidence>
<proteinExistence type="predicted"/>
<protein>
    <recommendedName>
        <fullName evidence="3">YaaC family protein</fullName>
    </recommendedName>
</protein>